<dbReference type="EMBL" id="MU117978">
    <property type="protein sequence ID" value="KAF9651124.1"/>
    <property type="molecule type" value="Genomic_DNA"/>
</dbReference>
<keyword evidence="2" id="KW-1185">Reference proteome</keyword>
<name>A0ACB6ZNG3_THEGA</name>
<evidence type="ECO:0000313" key="2">
    <source>
        <dbReference type="Proteomes" id="UP000886501"/>
    </source>
</evidence>
<accession>A0ACB6ZNG3</accession>
<comment type="caution">
    <text evidence="1">The sequence shown here is derived from an EMBL/GenBank/DDBJ whole genome shotgun (WGS) entry which is preliminary data.</text>
</comment>
<gene>
    <name evidence="1" type="ORF">BDM02DRAFT_977785</name>
</gene>
<evidence type="ECO:0000313" key="1">
    <source>
        <dbReference type="EMBL" id="KAF9651124.1"/>
    </source>
</evidence>
<proteinExistence type="predicted"/>
<organism evidence="1 2">
    <name type="scientific">Thelephora ganbajun</name>
    <name type="common">Ganba fungus</name>
    <dbReference type="NCBI Taxonomy" id="370292"/>
    <lineage>
        <taxon>Eukaryota</taxon>
        <taxon>Fungi</taxon>
        <taxon>Dikarya</taxon>
        <taxon>Basidiomycota</taxon>
        <taxon>Agaricomycotina</taxon>
        <taxon>Agaricomycetes</taxon>
        <taxon>Thelephorales</taxon>
        <taxon>Thelephoraceae</taxon>
        <taxon>Thelephora</taxon>
    </lineage>
</organism>
<dbReference type="Proteomes" id="UP000886501">
    <property type="component" value="Unassembled WGS sequence"/>
</dbReference>
<reference evidence="1" key="1">
    <citation type="submission" date="2019-10" db="EMBL/GenBank/DDBJ databases">
        <authorList>
            <consortium name="DOE Joint Genome Institute"/>
            <person name="Kuo A."/>
            <person name="Miyauchi S."/>
            <person name="Kiss E."/>
            <person name="Drula E."/>
            <person name="Kohler A."/>
            <person name="Sanchez-Garcia M."/>
            <person name="Andreopoulos B."/>
            <person name="Barry K.W."/>
            <person name="Bonito G."/>
            <person name="Buee M."/>
            <person name="Carver A."/>
            <person name="Chen C."/>
            <person name="Cichocki N."/>
            <person name="Clum A."/>
            <person name="Culley D."/>
            <person name="Crous P.W."/>
            <person name="Fauchery L."/>
            <person name="Girlanda M."/>
            <person name="Hayes R."/>
            <person name="Keri Z."/>
            <person name="Labutti K."/>
            <person name="Lipzen A."/>
            <person name="Lombard V."/>
            <person name="Magnuson J."/>
            <person name="Maillard F."/>
            <person name="Morin E."/>
            <person name="Murat C."/>
            <person name="Nolan M."/>
            <person name="Ohm R."/>
            <person name="Pangilinan J."/>
            <person name="Pereira M."/>
            <person name="Perotto S."/>
            <person name="Peter M."/>
            <person name="Riley R."/>
            <person name="Sitrit Y."/>
            <person name="Stielow B."/>
            <person name="Szollosi G."/>
            <person name="Zifcakova L."/>
            <person name="Stursova M."/>
            <person name="Spatafora J.W."/>
            <person name="Tedersoo L."/>
            <person name="Vaario L.-M."/>
            <person name="Yamada A."/>
            <person name="Yan M."/>
            <person name="Wang P."/>
            <person name="Xu J."/>
            <person name="Bruns T."/>
            <person name="Baldrian P."/>
            <person name="Vilgalys R."/>
            <person name="Henrissat B."/>
            <person name="Grigoriev I.V."/>
            <person name="Hibbett D."/>
            <person name="Nagy L.G."/>
            <person name="Martin F.M."/>
        </authorList>
    </citation>
    <scope>NUCLEOTIDE SEQUENCE</scope>
    <source>
        <strain evidence="1">P2</strain>
    </source>
</reference>
<protein>
    <submittedName>
        <fullName evidence="1">Uncharacterized protein</fullName>
    </submittedName>
</protein>
<sequence>MAINTPTYACKCLNVRIYSQPNPKTASPSVDDDYIPTCVDDDGIVIQHSQLTLRMRSKAVPDSKDPSKTIRYMSLICLNCQSPVYRVSRSSTLSGEERPGPVIPTEEWVEKDVLKASTGKVEVHKGCLTREAVLQEETNPSYSRIFHIVLPSDSATAEPMTPIPQLAPEAVPPEPKAHLPTLPPLFLPPPFTPSHPAFSYLSSIANAESEAIRDAAEEYLARVTQEKLAEISARETRLRQQTESLWSQFRQGLEQFGGDKKDHQGHGRKESGKWNGHGNSPSPGALVTINDFVPTPAVHQRLSGGDLTPKASALSASLATSGFHHPRERASQNLPSSPRPSALSETVTSPDTASSTTLTDYIELDETNDILEPFRRDMSDSKDLATSLLVLNLEAEIERRRRAARPETAPESSAQGAQQPDTTVTEVTQSNKDTTRVVNGVERSPTQSPQPNPDRTASETELTSPKAKKGKRKVTFDVQPDVVTIKRDVTKEQEADQIDARANGQAEVTIFDLEEDTNRSPSKKETASLLLLEPSQAPRQKFHQRSRSSNGSGSGLPRSLSSLRPISLPSPSSSRLVTPSESTATSPKEESAPDSVASSSESTNPYFPPSEDDAMLKLVAAYTPSHRGLWDKDNGKVLRVIMGEEDTKRVSASKVSTDSGTTSINDEIGWTSYEPPEDIARNPPEPPLPLEPEAIIEESADEDVEPLEGEGHGRERALQIIQARNKLPEPGMWRSLA</sequence>
<reference evidence="1" key="2">
    <citation type="journal article" date="2020" name="Nat. Commun.">
        <title>Large-scale genome sequencing of mycorrhizal fungi provides insights into the early evolution of symbiotic traits.</title>
        <authorList>
            <person name="Miyauchi S."/>
            <person name="Kiss E."/>
            <person name="Kuo A."/>
            <person name="Drula E."/>
            <person name="Kohler A."/>
            <person name="Sanchez-Garcia M."/>
            <person name="Morin E."/>
            <person name="Andreopoulos B."/>
            <person name="Barry K.W."/>
            <person name="Bonito G."/>
            <person name="Buee M."/>
            <person name="Carver A."/>
            <person name="Chen C."/>
            <person name="Cichocki N."/>
            <person name="Clum A."/>
            <person name="Culley D."/>
            <person name="Crous P.W."/>
            <person name="Fauchery L."/>
            <person name="Girlanda M."/>
            <person name="Hayes R.D."/>
            <person name="Keri Z."/>
            <person name="LaButti K."/>
            <person name="Lipzen A."/>
            <person name="Lombard V."/>
            <person name="Magnuson J."/>
            <person name="Maillard F."/>
            <person name="Murat C."/>
            <person name="Nolan M."/>
            <person name="Ohm R.A."/>
            <person name="Pangilinan J."/>
            <person name="Pereira M.F."/>
            <person name="Perotto S."/>
            <person name="Peter M."/>
            <person name="Pfister S."/>
            <person name="Riley R."/>
            <person name="Sitrit Y."/>
            <person name="Stielow J.B."/>
            <person name="Szollosi G."/>
            <person name="Zifcakova L."/>
            <person name="Stursova M."/>
            <person name="Spatafora J.W."/>
            <person name="Tedersoo L."/>
            <person name="Vaario L.M."/>
            <person name="Yamada A."/>
            <person name="Yan M."/>
            <person name="Wang P."/>
            <person name="Xu J."/>
            <person name="Bruns T."/>
            <person name="Baldrian P."/>
            <person name="Vilgalys R."/>
            <person name="Dunand C."/>
            <person name="Henrissat B."/>
            <person name="Grigoriev I.V."/>
            <person name="Hibbett D."/>
            <person name="Nagy L.G."/>
            <person name="Martin F.M."/>
        </authorList>
    </citation>
    <scope>NUCLEOTIDE SEQUENCE</scope>
    <source>
        <strain evidence="1">P2</strain>
    </source>
</reference>